<dbReference type="AlphaFoldDB" id="A0A9N9DIW6"/>
<accession>A0A9N9DIW6</accession>
<reference evidence="1" key="1">
    <citation type="submission" date="2021-06" db="EMBL/GenBank/DDBJ databases">
        <authorList>
            <person name="Kallberg Y."/>
            <person name="Tangrot J."/>
            <person name="Rosling A."/>
        </authorList>
    </citation>
    <scope>NUCLEOTIDE SEQUENCE</scope>
    <source>
        <strain evidence="1">CL551</strain>
    </source>
</reference>
<proteinExistence type="predicted"/>
<feature type="non-terminal residue" evidence="1">
    <location>
        <position position="1"/>
    </location>
</feature>
<dbReference type="Gene3D" id="3.80.10.10">
    <property type="entry name" value="Ribonuclease Inhibitor"/>
    <property type="match status" value="1"/>
</dbReference>
<organism evidence="1 2">
    <name type="scientific">Acaulospora morrowiae</name>
    <dbReference type="NCBI Taxonomy" id="94023"/>
    <lineage>
        <taxon>Eukaryota</taxon>
        <taxon>Fungi</taxon>
        <taxon>Fungi incertae sedis</taxon>
        <taxon>Mucoromycota</taxon>
        <taxon>Glomeromycotina</taxon>
        <taxon>Glomeromycetes</taxon>
        <taxon>Diversisporales</taxon>
        <taxon>Acaulosporaceae</taxon>
        <taxon>Acaulospora</taxon>
    </lineage>
</organism>
<protein>
    <submittedName>
        <fullName evidence="1">7431_t:CDS:1</fullName>
    </submittedName>
</protein>
<dbReference type="InterPro" id="IPR032675">
    <property type="entry name" value="LRR_dom_sf"/>
</dbReference>
<dbReference type="OrthoDB" id="2344520at2759"/>
<comment type="caution">
    <text evidence="1">The sequence shown here is derived from an EMBL/GenBank/DDBJ whole genome shotgun (WGS) entry which is preliminary data.</text>
</comment>
<dbReference type="Proteomes" id="UP000789342">
    <property type="component" value="Unassembled WGS sequence"/>
</dbReference>
<dbReference type="SUPFAM" id="SSF52047">
    <property type="entry name" value="RNI-like"/>
    <property type="match status" value="1"/>
</dbReference>
<name>A0A9N9DIW6_9GLOM</name>
<evidence type="ECO:0000313" key="2">
    <source>
        <dbReference type="Proteomes" id="UP000789342"/>
    </source>
</evidence>
<evidence type="ECO:0000313" key="1">
    <source>
        <dbReference type="EMBL" id="CAG8637393.1"/>
    </source>
</evidence>
<sequence length="367" mass="41461">NGGKKPFHTKIRDEGGIVESRRSPVLSRYSDPPFDELLSVSIGVDLCLRNIKTLSIRYTSDTFIFDAIHRQCENIEDLLVIKSSDAELRNFDDTNYLSSLIFSQSNLRKFSLSCYDAFNGFTSNIFVPLASQADTLVSLHLRGIPFPNDASIFALTTCTSIEDLEIVRCTDGQGCSLTPILSAELPNLRKVRVVESSILWGHFVATVIEKNPVNLEEMFYQPWEDDEHDELSASIIQNIARWSPKLKSFGVAIGADQVPSLIEILSVPGCKIEKLSLFSMGRPEGDLEKLWPDVGKHIPATLRNLNIWIFIGAKAMHYFLQNTKAQLESLYIDGWAEDFLYSPYSDVLGEYLQERYLDMADFFHPET</sequence>
<gene>
    <name evidence="1" type="ORF">AMORRO_LOCUS9363</name>
</gene>
<keyword evidence="2" id="KW-1185">Reference proteome</keyword>
<dbReference type="EMBL" id="CAJVPV010009023">
    <property type="protein sequence ID" value="CAG8637393.1"/>
    <property type="molecule type" value="Genomic_DNA"/>
</dbReference>